<name>A0A318TAE2_9BRAD</name>
<accession>A0A318TAE2</accession>
<dbReference type="EMBL" id="QJTI01000052">
    <property type="protein sequence ID" value="PYE98995.1"/>
    <property type="molecule type" value="Genomic_DNA"/>
</dbReference>
<dbReference type="AlphaFoldDB" id="A0A318TAE2"/>
<dbReference type="OrthoDB" id="8143000at2"/>
<dbReference type="RefSeq" id="WP_146227226.1">
    <property type="nucleotide sequence ID" value="NZ_QJTI01000052.1"/>
</dbReference>
<sequence>MPCFMIDDAIIQNTAGHSGGYPAGVPKMYTWYRGATKHRTGGGPPPHFTAVTGWGSIYREARSADQPETDQSVDLANAKTYVHIKDTKEWRQVQDQASNQIAGGHFVSNLANNESLPMKVKDRGEGGITLSGPPTGYNNHFWPVMRGTFDAGTVDAAYFQIDIRVNQREPQLIAHVGVDWWLDDQAEFVQGFHNNPTAGASNWINLTEKWSTLKFFSGDPEQLRLNPPPPLVPDAVTTMSNCAPSRADKG</sequence>
<proteinExistence type="predicted"/>
<gene>
    <name evidence="1" type="ORF">BJ122_1522</name>
</gene>
<evidence type="ECO:0000313" key="2">
    <source>
        <dbReference type="Proteomes" id="UP000248148"/>
    </source>
</evidence>
<keyword evidence="2" id="KW-1185">Reference proteome</keyword>
<evidence type="ECO:0000313" key="1">
    <source>
        <dbReference type="EMBL" id="PYE98995.1"/>
    </source>
</evidence>
<comment type="caution">
    <text evidence="1">The sequence shown here is derived from an EMBL/GenBank/DDBJ whole genome shotgun (WGS) entry which is preliminary data.</text>
</comment>
<dbReference type="Proteomes" id="UP000248148">
    <property type="component" value="Unassembled WGS sequence"/>
</dbReference>
<organism evidence="1 2">
    <name type="scientific">Rhodopseudomonas faecalis</name>
    <dbReference type="NCBI Taxonomy" id="99655"/>
    <lineage>
        <taxon>Bacteria</taxon>
        <taxon>Pseudomonadati</taxon>
        <taxon>Pseudomonadota</taxon>
        <taxon>Alphaproteobacteria</taxon>
        <taxon>Hyphomicrobiales</taxon>
        <taxon>Nitrobacteraceae</taxon>
        <taxon>Rhodopseudomonas</taxon>
    </lineage>
</organism>
<reference evidence="1 2" key="1">
    <citation type="submission" date="2018-06" db="EMBL/GenBank/DDBJ databases">
        <title>Genomic Encyclopedia of Archaeal and Bacterial Type Strains, Phase II (KMG-II): from individual species to whole genera.</title>
        <authorList>
            <person name="Goeker M."/>
        </authorList>
    </citation>
    <scope>NUCLEOTIDE SEQUENCE [LARGE SCALE GENOMIC DNA]</scope>
    <source>
        <strain evidence="1 2">JCM 11668</strain>
    </source>
</reference>
<protein>
    <submittedName>
        <fullName evidence="1">Uncharacterized protein</fullName>
    </submittedName>
</protein>